<feature type="signal peptide" evidence="1">
    <location>
        <begin position="1"/>
        <end position="18"/>
    </location>
</feature>
<evidence type="ECO:0000313" key="3">
    <source>
        <dbReference type="Proteomes" id="UP001595453"/>
    </source>
</evidence>
<evidence type="ECO:0000313" key="2">
    <source>
        <dbReference type="EMBL" id="MFC3030989.1"/>
    </source>
</evidence>
<dbReference type="PROSITE" id="PS51257">
    <property type="entry name" value="PROKAR_LIPOPROTEIN"/>
    <property type="match status" value="1"/>
</dbReference>
<evidence type="ECO:0000256" key="1">
    <source>
        <dbReference type="SAM" id="SignalP"/>
    </source>
</evidence>
<reference evidence="3" key="1">
    <citation type="journal article" date="2019" name="Int. J. Syst. Evol. Microbiol.">
        <title>The Global Catalogue of Microorganisms (GCM) 10K type strain sequencing project: providing services to taxonomists for standard genome sequencing and annotation.</title>
        <authorList>
            <consortium name="The Broad Institute Genomics Platform"/>
            <consortium name="The Broad Institute Genome Sequencing Center for Infectious Disease"/>
            <person name="Wu L."/>
            <person name="Ma J."/>
        </authorList>
    </citation>
    <scope>NUCLEOTIDE SEQUENCE [LARGE SCALE GENOMIC DNA]</scope>
    <source>
        <strain evidence="3">KCTC 42730</strain>
    </source>
</reference>
<sequence length="437" mass="48807">MKQLSYLPTIAAFTLTLAACGGGSSNSTTPDITQPETIEEKSISLTTYTHTLCDEQPYQADIVFHDGAGKPIKITKTNTDGTFSSVIPKDAKHLSILGVAQENEIDTPMRKISTELNIEQGGELGRYYFARPTTSSCSCQELQLNVSELTYLNEGYVLNFENSRVIPNSSSLARICTSANTLYFSVTSPDKSEVKAAELTIADNTQFLSLTNEDFKHPGIAIEDQYSPTADKLMLLGFKDGTSTKQLPTQVKNVTSQTPFYIFPSLTEYNFQYQRAYAESHFDNISIYVTHSARSRINANGDYELTALPQSNTQLGRELLDFSQNINSNYDFSLVDNRYSEVRMNFDFTRNGQAEFSWSIFGGIKASVPDLSFGSVFPEPSDDIELRRLALNLSGYEGAPRDFNAYRAFLNKRHSDKFLKHPEYAKYVYTSITATVD</sequence>
<proteinExistence type="predicted"/>
<dbReference type="RefSeq" id="WP_377119773.1">
    <property type="nucleotide sequence ID" value="NZ_JBHRSD010000001.1"/>
</dbReference>
<name>A0ABV7CC72_9GAMM</name>
<gene>
    <name evidence="2" type="ORF">ACFOEE_00390</name>
</gene>
<dbReference type="EMBL" id="JBHRSD010000001">
    <property type="protein sequence ID" value="MFC3030989.1"/>
    <property type="molecule type" value="Genomic_DNA"/>
</dbReference>
<protein>
    <recommendedName>
        <fullName evidence="4">Lipoprotein</fullName>
    </recommendedName>
</protein>
<accession>A0ABV7CC72</accession>
<comment type="caution">
    <text evidence="2">The sequence shown here is derived from an EMBL/GenBank/DDBJ whole genome shotgun (WGS) entry which is preliminary data.</text>
</comment>
<feature type="chain" id="PRO_5046870273" description="Lipoprotein" evidence="1">
    <location>
        <begin position="19"/>
        <end position="437"/>
    </location>
</feature>
<keyword evidence="1" id="KW-0732">Signal</keyword>
<organism evidence="2 3">
    <name type="scientific">Pseudoalteromonas fenneropenaei</name>
    <dbReference type="NCBI Taxonomy" id="1737459"/>
    <lineage>
        <taxon>Bacteria</taxon>
        <taxon>Pseudomonadati</taxon>
        <taxon>Pseudomonadota</taxon>
        <taxon>Gammaproteobacteria</taxon>
        <taxon>Alteromonadales</taxon>
        <taxon>Pseudoalteromonadaceae</taxon>
        <taxon>Pseudoalteromonas</taxon>
    </lineage>
</organism>
<keyword evidence="3" id="KW-1185">Reference proteome</keyword>
<evidence type="ECO:0008006" key="4">
    <source>
        <dbReference type="Google" id="ProtNLM"/>
    </source>
</evidence>
<dbReference type="Proteomes" id="UP001595453">
    <property type="component" value="Unassembled WGS sequence"/>
</dbReference>